<dbReference type="EMBL" id="LAYC01000001">
    <property type="protein sequence ID" value="KYK60172.1"/>
    <property type="molecule type" value="Genomic_DNA"/>
</dbReference>
<keyword evidence="3" id="KW-1185">Reference proteome</keyword>
<dbReference type="RefSeq" id="XP_040659524.1">
    <property type="nucleotide sequence ID" value="XM_040798641.1"/>
</dbReference>
<keyword evidence="1" id="KW-0732">Signal</keyword>
<evidence type="ECO:0000313" key="3">
    <source>
        <dbReference type="Proteomes" id="UP000076580"/>
    </source>
</evidence>
<gene>
    <name evidence="2" type="ORF">DCS_01307</name>
</gene>
<comment type="caution">
    <text evidence="2">The sequence shown here is derived from an EMBL/GenBank/DDBJ whole genome shotgun (WGS) entry which is preliminary data.</text>
</comment>
<name>A0A151GT40_DRECN</name>
<dbReference type="Proteomes" id="UP000076580">
    <property type="component" value="Chromosome 01"/>
</dbReference>
<accession>A0A151GT40</accession>
<feature type="signal peptide" evidence="1">
    <location>
        <begin position="1"/>
        <end position="15"/>
    </location>
</feature>
<sequence length="157" mass="17346">MKLLPALTLAALVTAQAPARSMESVQAEQLNALSAWRYARAVERSAMLITHNVQTISKIGQTTLDDAFAAVDTLSKDEEEHMKPVRELMKNIINGQELESFASLVKKAELTSRETAYMAYRRYDKLGEEIDGLRNQRPVQKQGAGLYGSALHAAPSK</sequence>
<dbReference type="GeneID" id="63713950"/>
<dbReference type="AlphaFoldDB" id="A0A151GT40"/>
<reference evidence="2 3" key="1">
    <citation type="journal article" date="2016" name="Sci. Rep.">
        <title>Insights into Adaptations to a Near-Obligate Nematode Endoparasitic Lifestyle from the Finished Genome of Drechmeria coniospora.</title>
        <authorList>
            <person name="Zhang L."/>
            <person name="Zhou Z."/>
            <person name="Guo Q."/>
            <person name="Fokkens L."/>
            <person name="Miskei M."/>
            <person name="Pocsi I."/>
            <person name="Zhang W."/>
            <person name="Chen M."/>
            <person name="Wang L."/>
            <person name="Sun Y."/>
            <person name="Donzelli B.G."/>
            <person name="Gibson D.M."/>
            <person name="Nelson D.R."/>
            <person name="Luo J.G."/>
            <person name="Rep M."/>
            <person name="Liu H."/>
            <person name="Yang S."/>
            <person name="Wang J."/>
            <person name="Krasnoff S.B."/>
            <person name="Xu Y."/>
            <person name="Molnar I."/>
            <person name="Lin M."/>
        </authorList>
    </citation>
    <scope>NUCLEOTIDE SEQUENCE [LARGE SCALE GENOMIC DNA]</scope>
    <source>
        <strain evidence="2 3">ARSEF 6962</strain>
    </source>
</reference>
<protein>
    <submittedName>
        <fullName evidence="2">Uncharacterized protein</fullName>
    </submittedName>
</protein>
<proteinExistence type="predicted"/>
<organism evidence="2 3">
    <name type="scientific">Drechmeria coniospora</name>
    <name type="common">Nematophagous fungus</name>
    <name type="synonym">Meria coniospora</name>
    <dbReference type="NCBI Taxonomy" id="98403"/>
    <lineage>
        <taxon>Eukaryota</taxon>
        <taxon>Fungi</taxon>
        <taxon>Dikarya</taxon>
        <taxon>Ascomycota</taxon>
        <taxon>Pezizomycotina</taxon>
        <taxon>Sordariomycetes</taxon>
        <taxon>Hypocreomycetidae</taxon>
        <taxon>Hypocreales</taxon>
        <taxon>Ophiocordycipitaceae</taxon>
        <taxon>Drechmeria</taxon>
    </lineage>
</organism>
<evidence type="ECO:0000256" key="1">
    <source>
        <dbReference type="SAM" id="SignalP"/>
    </source>
</evidence>
<evidence type="ECO:0000313" key="2">
    <source>
        <dbReference type="EMBL" id="KYK60172.1"/>
    </source>
</evidence>
<feature type="chain" id="PRO_5012972355" evidence="1">
    <location>
        <begin position="16"/>
        <end position="157"/>
    </location>
</feature>
<dbReference type="InParanoid" id="A0A151GT40"/>